<dbReference type="PANTHER" id="PTHR12526:SF627">
    <property type="entry name" value="D-RHAMNOSYLTRANSFERASE WBPZ"/>
    <property type="match status" value="1"/>
</dbReference>
<comment type="caution">
    <text evidence="2">The sequence shown here is derived from an EMBL/GenBank/DDBJ whole genome shotgun (WGS) entry which is preliminary data.</text>
</comment>
<gene>
    <name evidence="2" type="ORF">HGP29_14910</name>
</gene>
<dbReference type="RefSeq" id="WP_168883215.1">
    <property type="nucleotide sequence ID" value="NZ_JABAIL010000004.1"/>
</dbReference>
<reference evidence="2 3" key="1">
    <citation type="submission" date="2020-04" db="EMBL/GenBank/DDBJ databases">
        <title>Flammeovirga sp. SR4, a novel species isolated from seawater.</title>
        <authorList>
            <person name="Wang X."/>
        </authorList>
    </citation>
    <scope>NUCLEOTIDE SEQUENCE [LARGE SCALE GENOMIC DNA]</scope>
    <source>
        <strain evidence="2 3">SR4</strain>
    </source>
</reference>
<dbReference type="CDD" id="cd03801">
    <property type="entry name" value="GT4_PimA-like"/>
    <property type="match status" value="1"/>
</dbReference>
<sequence length="404" mass="47324">MNILLSITNLHLGGAQMYALRLAESLSKELGTKVYVYDHNPEAVNKGLLDTYKDRVSINTFSYNPVVLFFIWKINAIILKFGFKFRFRDFINEFYFKRFIKINNINIINSHMYASDKIVSFCKLKTDLNFKFIITMHGEYELNKNEKKEKINLEKEYRTIINSSDGIIYTADKNYNAIKNYLLNDQLIEKHYIAIPDLLDYKLTKRDVLFQELGISQDTFILGMVSRGIPEKGWELLLQSYELLKKEIDREICLILIGDGEYLSKLVKEYSHLEGIHLLQFESNPLDYLYYVQIFDLAFLLSYFQGESVPNVIIEYLYFNKPIIASDIGEIPKMICDEANNQAGDIIKNSTDGKVNIKEVANVVNKYMNDLNYYNYKKRITGEAFKKFKIKECTDKYISFYKKA</sequence>
<name>A0A7X8XWR0_9BACT</name>
<organism evidence="2 3">
    <name type="scientific">Flammeovirga agarivorans</name>
    <dbReference type="NCBI Taxonomy" id="2726742"/>
    <lineage>
        <taxon>Bacteria</taxon>
        <taxon>Pseudomonadati</taxon>
        <taxon>Bacteroidota</taxon>
        <taxon>Cytophagia</taxon>
        <taxon>Cytophagales</taxon>
        <taxon>Flammeovirgaceae</taxon>
        <taxon>Flammeovirga</taxon>
    </lineage>
</organism>
<keyword evidence="2" id="KW-0808">Transferase</keyword>
<dbReference type="PANTHER" id="PTHR12526">
    <property type="entry name" value="GLYCOSYLTRANSFERASE"/>
    <property type="match status" value="1"/>
</dbReference>
<proteinExistence type="predicted"/>
<evidence type="ECO:0000259" key="1">
    <source>
        <dbReference type="Pfam" id="PF00534"/>
    </source>
</evidence>
<feature type="domain" description="Glycosyl transferase family 1" evidence="1">
    <location>
        <begin position="207"/>
        <end position="370"/>
    </location>
</feature>
<protein>
    <submittedName>
        <fullName evidence="2">Glycosyltransferase family 4 protein</fullName>
    </submittedName>
</protein>
<dbReference type="SUPFAM" id="SSF53756">
    <property type="entry name" value="UDP-Glycosyltransferase/glycogen phosphorylase"/>
    <property type="match status" value="1"/>
</dbReference>
<dbReference type="InterPro" id="IPR001296">
    <property type="entry name" value="Glyco_trans_1"/>
</dbReference>
<keyword evidence="3" id="KW-1185">Reference proteome</keyword>
<dbReference type="Gene3D" id="3.40.50.2000">
    <property type="entry name" value="Glycogen Phosphorylase B"/>
    <property type="match status" value="2"/>
</dbReference>
<dbReference type="Proteomes" id="UP000585050">
    <property type="component" value="Unassembled WGS sequence"/>
</dbReference>
<accession>A0A7X8XWR0</accession>
<evidence type="ECO:0000313" key="2">
    <source>
        <dbReference type="EMBL" id="NLR92506.1"/>
    </source>
</evidence>
<dbReference type="AlphaFoldDB" id="A0A7X8XWR0"/>
<dbReference type="GO" id="GO:0016757">
    <property type="term" value="F:glycosyltransferase activity"/>
    <property type="evidence" value="ECO:0007669"/>
    <property type="project" value="InterPro"/>
</dbReference>
<evidence type="ECO:0000313" key="3">
    <source>
        <dbReference type="Proteomes" id="UP000585050"/>
    </source>
</evidence>
<dbReference type="EMBL" id="JABAIL010000004">
    <property type="protein sequence ID" value="NLR92506.1"/>
    <property type="molecule type" value="Genomic_DNA"/>
</dbReference>
<dbReference type="Pfam" id="PF00534">
    <property type="entry name" value="Glycos_transf_1"/>
    <property type="match status" value="1"/>
</dbReference>